<comment type="caution">
    <text evidence="1">The sequence shown here is derived from an EMBL/GenBank/DDBJ whole genome shotgun (WGS) entry which is preliminary data.</text>
</comment>
<dbReference type="PANTHER" id="PTHR47331:SF1">
    <property type="entry name" value="GAG-LIKE PROTEIN"/>
    <property type="match status" value="1"/>
</dbReference>
<evidence type="ECO:0000313" key="2">
    <source>
        <dbReference type="Proteomes" id="UP001152562"/>
    </source>
</evidence>
<dbReference type="EMBL" id="CALOZG010000085">
    <property type="protein sequence ID" value="CAH4037623.1"/>
    <property type="molecule type" value="Genomic_DNA"/>
</dbReference>
<keyword evidence="2" id="KW-1185">Reference proteome</keyword>
<gene>
    <name evidence="1" type="ORF">PIBRA_LOCUS13268</name>
</gene>
<organism evidence="1 2">
    <name type="scientific">Pieris brassicae</name>
    <name type="common">White butterfly</name>
    <name type="synonym">Large white butterfly</name>
    <dbReference type="NCBI Taxonomy" id="7116"/>
    <lineage>
        <taxon>Eukaryota</taxon>
        <taxon>Metazoa</taxon>
        <taxon>Ecdysozoa</taxon>
        <taxon>Arthropoda</taxon>
        <taxon>Hexapoda</taxon>
        <taxon>Insecta</taxon>
        <taxon>Pterygota</taxon>
        <taxon>Neoptera</taxon>
        <taxon>Endopterygota</taxon>
        <taxon>Lepidoptera</taxon>
        <taxon>Glossata</taxon>
        <taxon>Ditrysia</taxon>
        <taxon>Papilionoidea</taxon>
        <taxon>Pieridae</taxon>
        <taxon>Pierinae</taxon>
        <taxon>Pieris</taxon>
    </lineage>
</organism>
<evidence type="ECO:0000313" key="1">
    <source>
        <dbReference type="EMBL" id="CAH4037623.1"/>
    </source>
</evidence>
<accession>A0A9P0XJN9</accession>
<dbReference type="PANTHER" id="PTHR47331">
    <property type="entry name" value="PHD-TYPE DOMAIN-CONTAINING PROTEIN"/>
    <property type="match status" value="1"/>
</dbReference>
<protein>
    <recommendedName>
        <fullName evidence="3">Peptidase aspartic putative domain-containing protein</fullName>
    </recommendedName>
</protein>
<name>A0A9P0XJN9_PIEBR</name>
<evidence type="ECO:0008006" key="3">
    <source>
        <dbReference type="Google" id="ProtNLM"/>
    </source>
</evidence>
<dbReference type="AlphaFoldDB" id="A0A9P0XJN9"/>
<reference evidence="1" key="1">
    <citation type="submission" date="2022-05" db="EMBL/GenBank/DDBJ databases">
        <authorList>
            <person name="Okamura Y."/>
        </authorList>
    </citation>
    <scope>NUCLEOTIDE SEQUENCE</scope>
</reference>
<dbReference type="Proteomes" id="UP001152562">
    <property type="component" value="Unassembled WGS sequence"/>
</dbReference>
<sequence length="167" mass="19164">MPSWPYIKDIELADPEFNRSSQVDILFGADVYAQIMMSGILRGENLSQPIAQQTRFGWILCGKLKSYQCNIILNNTEDLQKFWEIEDIEESPSVVSSEDQYCLYLYKKTTLRQANGRKQGFGDWVLPHHCVTREHSETTKLRVVFNGSAKTSTGLSLNDVMYPVYNL</sequence>
<proteinExistence type="predicted"/>